<evidence type="ECO:0000256" key="7">
    <source>
        <dbReference type="ARBA" id="ARBA00023065"/>
    </source>
</evidence>
<feature type="transmembrane region" description="Helical" evidence="11">
    <location>
        <begin position="733"/>
        <end position="753"/>
    </location>
</feature>
<dbReference type="InterPro" id="IPR056769">
    <property type="entry name" value="Piezo_TM1-24"/>
</dbReference>
<feature type="domain" description="Piezo TM1-24" evidence="15">
    <location>
        <begin position="545"/>
        <end position="869"/>
    </location>
</feature>
<dbReference type="PANTHER" id="PTHR47049:SF2">
    <property type="entry name" value="PIEZO-TYPE MECHANOSENSITIVE ION CHANNEL HOMOLOG"/>
    <property type="match status" value="1"/>
</dbReference>
<feature type="transmembrane region" description="Helical" evidence="11">
    <location>
        <begin position="2691"/>
        <end position="2710"/>
    </location>
</feature>
<keyword evidence="8 11" id="KW-0472">Membrane</keyword>
<dbReference type="GO" id="GO:0008381">
    <property type="term" value="F:mechanosensitive monoatomic ion channel activity"/>
    <property type="evidence" value="ECO:0007669"/>
    <property type="project" value="InterPro"/>
</dbReference>
<feature type="transmembrane region" description="Helical" evidence="11">
    <location>
        <begin position="2625"/>
        <end position="2647"/>
    </location>
</feature>
<keyword evidence="5 11" id="KW-0812">Transmembrane</keyword>
<feature type="transmembrane region" description="Helical" evidence="11">
    <location>
        <begin position="1147"/>
        <end position="1163"/>
    </location>
</feature>
<feature type="transmembrane region" description="Helical" evidence="11">
    <location>
        <begin position="599"/>
        <end position="621"/>
    </location>
</feature>
<dbReference type="Pfam" id="PF15917">
    <property type="entry name" value="Piezo_TM25-28"/>
    <property type="match status" value="1"/>
</dbReference>
<dbReference type="Pfam" id="PF24874">
    <property type="entry name" value="Piezo_THU9_anchor"/>
    <property type="match status" value="1"/>
</dbReference>
<keyword evidence="9" id="KW-0407">Ion channel</keyword>
<feature type="compositionally biased region" description="Acidic residues" evidence="10">
    <location>
        <begin position="1888"/>
        <end position="1908"/>
    </location>
</feature>
<sequence>MASFDTILLRVVLAAALLSVTVVRYNGFSFVYLLFLLACPLLPRPSSSRSKTKVQVFLILLVTLSCIFTLSHPALHIILAVAPPYDNALKTCEESTIAAQIGVQRLNGVVAYRAMRLVLPDIFILTFAVGLLVYISRRGHRTSLSQHSATRASNVGGQSDQSAPQTRRQTTQPTLPVNNSSSVNPLFGKFTTSITGLPFPREWDAERRKLWRAWAVDNLCVLLSVVLVCVAGITSPSILSSIYLLSFLGIGTYWACRSGMNPVPFSCMRIFLLVYSGLHVCLYYLYQFPFFQSICPDGGFIARLLGLYYIMQTSCDKPGEILFPPDVRLVDLIAPPLTILLYYVLAFETWRWFESSSKRSRLLRNVNNATTRGRTSPINEEEALIPLAHTSSAPVDEALASSESTNTVKINSRTSAVSLANETEQVSSGISNTAVPSAPPAPYPTHTEVNSPVGVVDGTSDDIALLDFRPTQCETLPVPETPATATKPGRDFSARKQPRPHSKLTDRVTDRIQPHLDVIFSLTPPFVLNPFGAGAELTNNNVRTERPLLLSLHFSAIRHSYIVTLIAMMAWAVTYRSWLSFILLLSACIMWISPNSRGACLYASPLIVLYGIVLILIQYVYGLNLRTTELPAQVTKDGLEYSELGMKKWDNSVGALAVQISFLVFFWLTLRLFVNERSYRRFTVPTPIGQEPSVARGTSIWDRYMAASVGSWFGSTFAFGTVDNTAYRKFTEVFRALCVDYWIGVCCLSMLLISIQQPVVIFRIFYMVLLIYFMFTFQISYSFWRRQMLVFWWINVVYSIAILLCIYTFQFKNSPDFWQRTTGLSEDVLKDIGLETFDNAALFGRLLTPVVFLVVIILQVHYFHEPFLKRSALDRFSRLQELRDLASATPQPSSDPAATLSHSTTSSFSKLLRTLAKRPRHYMQRQTLYFIEDVNSAFHTIVTKLTAWAISLTNCCWRFLEVHWIKLIALLIFLNSVKEVCAPNLISIVLLVICFPFPYLHGFFATVIFVWTGLLTLCKMCFQLSFVQLNVTIVCDSNSNLTTHMTDASWVGLIKVPNFYQYIQPMSVLLAICVCWHTISYRQQQFYNHPHHKRPREGIVFPAVSISSLDEDLRNVVKFAINYAFYKFGLEICYCVTVVTACLRADAFSVLYLVLLLIFLFTPRHVCAKLWLPYLIILAVLIPIQYAGCVGLPPGLCWEYPWLTESKDFNNLLQWLFVPGSYGSPTAKKLTADFFQFIAVALQYQVFQIERSPDAKEYGGGSNKPVLIDNVPGKDERDFVSSKESYLDYMRHLIFYWSYWVSLAIVLATGVTWITLFCLGYMILSFIYLWMGQNVMLRKRISLIKSWNVIIGYNFCVILAKCSLQVIGCVYWTSMSNQCWFIQLFGVQCMDPMSWSRFASPVYDEQCKTVSSGLHWDVICFIFILFQRKIFMTQSFSHVVFDLNVQSQFASRGAYLINRKLMTDISEQRAREELSLAKIQEKLAVIQRRQAILGRNTDNITEHYIMLRSGDYYLFEGDPEEDDEQPPPVPPKGGKKKKPPPKQLGSSTSKLPLYSTNPSQSGPTGHGASTFHGIPEVPMSPAHSDGTVMESLSFSGMHPLGPHQQQLSEVLPDVEPSAMEVLTNFTDPYGATSPTNRNFLNHNMTLSNRQGFGTSYAAGRALGHRRLRSHPEYMRQQFGTPVSDARLPPSVHLETPATQFLRTVHTSPMQLLEQTRDGTPNKRVETTARRTPKISVESSVRRKPHQTHRRIVSASAALTPSTSRTSSSAHTEDLFSPTRAGRRLADLPSKPPSQVPPHTRLPGPLSFESGLKLRSGTSKADRRSSLQPGNGHGTYDSSGRLESAPTLLGPGHARFDDRTLMQASTVEAEPNDSDFKTQRHSRDGADDRAEDADWDSCEGEDEEEEDDVNPGVSSGSRLNPLQLLNQAMEHGACLAVRQYRQSFFNQSRVPRTRELADDSSSSDVPSTLGADETYLRTGQSGLPSTTPSRPSSLQYFTQSGYPELPRSQDRRLRSHRSGPVNPVGGEPQTKGAPSNQSNRGWLSRRLKKHSRLSSLASVENEDESIFNLGTSLASSSEDVTVKRSLITKPHKAEQRIGSSSAEPTSPRREKPIKMVKTRLAVGSPKSLQFSETQQSLTATPDSAISVKFGRVRRNQQKRAARKPVSFGSKQSSKSLDPSESEDELGLDSSTLTAHQREEGCWSKFKASCLIVYLFFLSSIDSLIYFLNDLTKQYRNIRRRIEREKRSVKLNVINSAQQPEQSPLEIEVAVFNVVSKSPEHVPGNLPIADLYDRRLATLGPAHSFEHVDVLDRHQQREKAFRQSRSRPFLLLVALGNLAIVYSEWFCYLLLVVNHMRSSNFLSLVYPLVVFLWGMLSVPRPTKTFWIFLITYTEVVIVIKYIFQFKFITFNDPWIRLADSSEATWLPRLFGVEKNNDYAILDLVQLITLFLHRGFLKNDGLWRDHTEFAQDLELAAERNKLAERVQNGEKVDPALLRLLSNEADPDQTVESHNIVPATPGRIPPNLHRRSWNPFAKLRRFYHKMTDPQFNKKVDVYVYMFLCEFISFWIMIFGYVSFGPSTGMGDNAITFIRSNRVPLPFISMVLAQFIFIIIDRGLFLRKQVLGKFIFQILHVMLIHGWLFFILPYITKTPFTRGIAPQLLYLIKCIYFSLSAYQIRSGYPLRILGNFLTKNYNYINLILFKGYLIVPFLYELRNVMDWMWTNSALSLYHWMELEDVYAKIFVHKCWRRSEVAYPTQRGVSRPAGKKAVVGGLLLSFFFICFWGPLLFSSFIDVTFNSNPPVFCTFGLSIGGFPPIFEFTSREGNILEVEQEQLKKFTRCHDKDLQTVGFLHNFEVKDLRYIKIDGFSGNIWAITPPSYNTLMNKLADPKSDLRIHTSIVCNRKPQEFQTYQISVKSVFSRELQASEKLNLYKVLNGTTLNVRGPRVKLPPRIQGSSPVTLNAVMPRYLVLTKDRLREGYAKLGLNDTFVNVSFVIHRDLANKQAWWELKERIDISFDPCFELFRAPMLGDSSGDVVSILTFNDRVSDNILGKMFSTYGIIGMYAAYIFFANRLLRTIYTNISYVIRLEELPHVDRILNLCNEIYLVRENKLLRLEEQLVAKLFFLYRSSETMIKWTRHPKRLIEKFTAHTGGGHQSPPSQPSLPDPRSPPTVDLRGRTDPMHYHTRNAFPTQQAGTLDGVRWTAQDEQDGVIRFRNRTAENSRRY</sequence>
<keyword evidence="4" id="KW-1003">Cell membrane</keyword>
<keyword evidence="7" id="KW-0406">Ion transport</keyword>
<feature type="transmembrane region" description="Helical" evidence="11">
    <location>
        <begin position="2595"/>
        <end position="2616"/>
    </location>
</feature>
<evidence type="ECO:0000256" key="1">
    <source>
        <dbReference type="ARBA" id="ARBA00004651"/>
    </source>
</evidence>
<feature type="compositionally biased region" description="Basic residues" evidence="10">
    <location>
        <begin position="2149"/>
        <end position="2161"/>
    </location>
</feature>
<dbReference type="Pfam" id="PF24871">
    <property type="entry name" value="Piezo_TM1-24"/>
    <property type="match status" value="2"/>
</dbReference>
<feature type="compositionally biased region" description="Low complexity" evidence="10">
    <location>
        <begin position="164"/>
        <end position="174"/>
    </location>
</feature>
<dbReference type="PANTHER" id="PTHR47049">
    <property type="entry name" value="PIEZO-TYPE MECHANOSENSITIVE ION CHANNEL HOMOLOG"/>
    <property type="match status" value="1"/>
</dbReference>
<feature type="region of interest" description="Disordered" evidence="10">
    <location>
        <begin position="1866"/>
        <end position="1917"/>
    </location>
</feature>
<feature type="transmembrane region" description="Helical" evidence="11">
    <location>
        <begin position="653"/>
        <end position="674"/>
    </location>
</feature>
<feature type="region of interest" description="Disordered" evidence="10">
    <location>
        <begin position="145"/>
        <end position="179"/>
    </location>
</feature>
<evidence type="ECO:0000256" key="2">
    <source>
        <dbReference type="ARBA" id="ARBA00007821"/>
    </source>
</evidence>
<feature type="domain" description="Piezo TM1-24" evidence="15">
    <location>
        <begin position="24"/>
        <end position="382"/>
    </location>
</feature>
<feature type="compositionally biased region" description="Low complexity" evidence="10">
    <location>
        <begin position="1980"/>
        <end position="1993"/>
    </location>
</feature>
<evidence type="ECO:0000256" key="4">
    <source>
        <dbReference type="ARBA" id="ARBA00022475"/>
    </source>
</evidence>
<keyword evidence="3" id="KW-0813">Transport</keyword>
<feature type="transmembrane region" description="Helical" evidence="11">
    <location>
        <begin position="2553"/>
        <end position="2575"/>
    </location>
</feature>
<evidence type="ECO:0000259" key="14">
    <source>
        <dbReference type="Pfam" id="PF23188"/>
    </source>
</evidence>
<feature type="transmembrane region" description="Helical" evidence="11">
    <location>
        <begin position="2327"/>
        <end position="2351"/>
    </location>
</feature>
<feature type="transmembrane region" description="Helical" evidence="11">
    <location>
        <begin position="2659"/>
        <end position="2679"/>
    </location>
</feature>
<organism evidence="17">
    <name type="scientific">Cryptocotyle lingua</name>
    <dbReference type="NCBI Taxonomy" id="66766"/>
    <lineage>
        <taxon>Eukaryota</taxon>
        <taxon>Metazoa</taxon>
        <taxon>Spiralia</taxon>
        <taxon>Lophotrochozoa</taxon>
        <taxon>Platyhelminthes</taxon>
        <taxon>Trematoda</taxon>
        <taxon>Digenea</taxon>
        <taxon>Opisthorchiida</taxon>
        <taxon>Opisthorchiata</taxon>
        <taxon>Heterophyidae</taxon>
        <taxon>Cryptocotyle</taxon>
    </lineage>
</organism>
<dbReference type="InterPro" id="IPR031805">
    <property type="entry name" value="Piezo_TM25-28"/>
</dbReference>
<feature type="transmembrane region" description="Helical" evidence="11">
    <location>
        <begin position="759"/>
        <end position="777"/>
    </location>
</feature>
<feature type="region of interest" description="Disordered" evidence="10">
    <location>
        <begin position="420"/>
        <end position="440"/>
    </location>
</feature>
<evidence type="ECO:0000256" key="3">
    <source>
        <dbReference type="ARBA" id="ARBA00022448"/>
    </source>
</evidence>
<feature type="domain" description="Piezo TM25-28" evidence="13">
    <location>
        <begin position="1278"/>
        <end position="1492"/>
    </location>
</feature>
<evidence type="ECO:0000259" key="16">
    <source>
        <dbReference type="Pfam" id="PF24874"/>
    </source>
</evidence>
<feature type="transmembrane region" description="Helical" evidence="11">
    <location>
        <begin position="548"/>
        <end position="569"/>
    </location>
</feature>
<evidence type="ECO:0000259" key="12">
    <source>
        <dbReference type="Pfam" id="PF12166"/>
    </source>
</evidence>
<dbReference type="SMR" id="A0A7U0YF06"/>
<evidence type="ECO:0000256" key="10">
    <source>
        <dbReference type="SAM" id="MobiDB-lite"/>
    </source>
</evidence>
<comment type="similarity">
    <text evidence="2">Belongs to the PIEZO (TC 1.A.75) family.</text>
</comment>
<feature type="transmembrane region" description="Helical" evidence="11">
    <location>
        <begin position="211"/>
        <end position="233"/>
    </location>
</feature>
<feature type="compositionally biased region" description="Polar residues" evidence="10">
    <location>
        <begin position="420"/>
        <end position="435"/>
    </location>
</feature>
<feature type="transmembrane region" description="Helical" evidence="11">
    <location>
        <begin position="1123"/>
        <end position="1141"/>
    </location>
</feature>
<feature type="transmembrane region" description="Helical" evidence="11">
    <location>
        <begin position="789"/>
        <end position="809"/>
    </location>
</feature>
<reference evidence="17" key="1">
    <citation type="submission" date="2020-12" db="EMBL/GenBank/DDBJ databases">
        <title>Neural signatures in transcriptome of heterophyid trematode Cryptocolyle lingua.</title>
        <authorList>
            <person name="Gorbushin A.M."/>
            <person name="Tolstenkov O."/>
        </authorList>
    </citation>
    <scope>NUCLEOTIDE SEQUENCE</scope>
</reference>
<feature type="transmembrane region" description="Helical" evidence="11">
    <location>
        <begin position="117"/>
        <end position="135"/>
    </location>
</feature>
<feature type="domain" description="Piezo non-specific cation channel cap" evidence="12">
    <location>
        <begin position="2827"/>
        <end position="3137"/>
    </location>
</feature>
<feature type="transmembrane region" description="Helical" evidence="11">
    <location>
        <begin position="842"/>
        <end position="863"/>
    </location>
</feature>
<feature type="compositionally biased region" description="Pro residues" evidence="10">
    <location>
        <begin position="3158"/>
        <end position="3169"/>
    </location>
</feature>
<feature type="region of interest" description="Disordered" evidence="10">
    <location>
        <begin position="2147"/>
        <end position="2189"/>
    </location>
</feature>
<dbReference type="InterPro" id="IPR056768">
    <property type="entry name" value="THU_Piezo"/>
</dbReference>
<feature type="compositionally biased region" description="Polar residues" evidence="10">
    <location>
        <begin position="1756"/>
        <end position="1769"/>
    </location>
</feature>
<dbReference type="InterPro" id="IPR031334">
    <property type="entry name" value="Piezo_cap_dom"/>
</dbReference>
<feature type="compositionally biased region" description="Basic and acidic residues" evidence="10">
    <location>
        <begin position="1873"/>
        <end position="1887"/>
    </location>
</feature>
<feature type="transmembrane region" description="Helical" evidence="11">
    <location>
        <begin position="2383"/>
        <end position="2401"/>
    </location>
</feature>
<feature type="region of interest" description="Disordered" evidence="10">
    <location>
        <begin position="3148"/>
        <end position="3190"/>
    </location>
</feature>
<feature type="compositionally biased region" description="Basic residues" evidence="10">
    <location>
        <begin position="1741"/>
        <end position="1751"/>
    </location>
</feature>
<protein>
    <submittedName>
        <fullName evidence="17">Piezo-type mechanosensitive ion channel component</fullName>
    </submittedName>
</protein>
<feature type="transmembrane region" description="Helical" evidence="11">
    <location>
        <begin position="332"/>
        <end position="353"/>
    </location>
</feature>
<feature type="region of interest" description="Disordered" evidence="10">
    <location>
        <begin position="1712"/>
        <end position="1853"/>
    </location>
</feature>
<feature type="region of interest" description="Disordered" evidence="10">
    <location>
        <begin position="1974"/>
        <end position="2041"/>
    </location>
</feature>
<feature type="domain" description="Piezo THU9 and anchor" evidence="16">
    <location>
        <begin position="2551"/>
        <end position="2789"/>
    </location>
</feature>
<feature type="region of interest" description="Disordered" evidence="10">
    <location>
        <begin position="1515"/>
        <end position="1603"/>
    </location>
</feature>
<feature type="region of interest" description="Disordered" evidence="10">
    <location>
        <begin position="474"/>
        <end position="504"/>
    </location>
</feature>
<dbReference type="InterPro" id="IPR027272">
    <property type="entry name" value="Piezo"/>
</dbReference>
<evidence type="ECO:0000259" key="15">
    <source>
        <dbReference type="Pfam" id="PF24871"/>
    </source>
</evidence>
<evidence type="ECO:0000256" key="9">
    <source>
        <dbReference type="ARBA" id="ARBA00023303"/>
    </source>
</evidence>
<feature type="region of interest" description="Disordered" evidence="10">
    <location>
        <begin position="1950"/>
        <end position="1969"/>
    </location>
</feature>
<evidence type="ECO:0000313" key="17">
    <source>
        <dbReference type="EMBL" id="QQY02591.1"/>
    </source>
</evidence>
<feature type="transmembrane region" description="Helical" evidence="11">
    <location>
        <begin position="575"/>
        <end position="592"/>
    </location>
</feature>
<evidence type="ECO:0000259" key="13">
    <source>
        <dbReference type="Pfam" id="PF15917"/>
    </source>
</evidence>
<feature type="transmembrane region" description="Helical" evidence="11">
    <location>
        <begin position="999"/>
        <end position="1018"/>
    </location>
</feature>
<dbReference type="InterPro" id="IPR056770">
    <property type="entry name" value="Piezo_THU9_anchor"/>
</dbReference>
<dbReference type="Pfam" id="PF12166">
    <property type="entry name" value="Piezo_cap"/>
    <property type="match status" value="1"/>
</dbReference>
<comment type="subcellular location">
    <subcellularLocation>
        <location evidence="1">Cell membrane</location>
        <topology evidence="1">Multi-pass membrane protein</topology>
    </subcellularLocation>
</comment>
<feature type="transmembrane region" description="Helical" evidence="11">
    <location>
        <begin position="239"/>
        <end position="256"/>
    </location>
</feature>
<dbReference type="Pfam" id="PF23188">
    <property type="entry name" value="THU_Piezo1"/>
    <property type="match status" value="1"/>
</dbReference>
<feature type="compositionally biased region" description="Polar residues" evidence="10">
    <location>
        <begin position="145"/>
        <end position="163"/>
    </location>
</feature>
<name>A0A7U0YF06_9TREM</name>
<feature type="transmembrane region" description="Helical" evidence="11">
    <location>
        <begin position="12"/>
        <end position="35"/>
    </location>
</feature>
<gene>
    <name evidence="17" type="primary">Piezo</name>
</gene>
<feature type="domain" description="Piezo transmembrane helical unit" evidence="14">
    <location>
        <begin position="2340"/>
        <end position="2461"/>
    </location>
</feature>
<feature type="transmembrane region" description="Helical" evidence="11">
    <location>
        <begin position="1297"/>
        <end position="1330"/>
    </location>
</feature>
<keyword evidence="6 11" id="KW-1133">Transmembrane helix</keyword>
<evidence type="ECO:0000256" key="8">
    <source>
        <dbReference type="ARBA" id="ARBA00023136"/>
    </source>
</evidence>
<feature type="compositionally biased region" description="Polar residues" evidence="10">
    <location>
        <begin position="2031"/>
        <end position="2040"/>
    </location>
</feature>
<feature type="compositionally biased region" description="Polar residues" evidence="10">
    <location>
        <begin position="1544"/>
        <end position="1563"/>
    </location>
</feature>
<feature type="transmembrane region" description="Helical" evidence="11">
    <location>
        <begin position="56"/>
        <end position="79"/>
    </location>
</feature>
<feature type="transmembrane region" description="Helical" evidence="11">
    <location>
        <begin position="2357"/>
        <end position="2376"/>
    </location>
</feature>
<accession>A0A7U0YF06</accession>
<proteinExistence type="evidence at transcript level"/>
<feature type="compositionally biased region" description="Basic and acidic residues" evidence="10">
    <location>
        <begin position="1714"/>
        <end position="1728"/>
    </location>
</feature>
<feature type="transmembrane region" description="Helical" evidence="11">
    <location>
        <begin position="1170"/>
        <end position="1193"/>
    </location>
</feature>
<feature type="transmembrane region" description="Helical" evidence="11">
    <location>
        <begin position="268"/>
        <end position="286"/>
    </location>
</feature>
<dbReference type="GO" id="GO:0005886">
    <property type="term" value="C:plasma membrane"/>
    <property type="evidence" value="ECO:0007669"/>
    <property type="project" value="UniProtKB-SubCell"/>
</dbReference>
<feature type="compositionally biased region" description="Low complexity" evidence="10">
    <location>
        <begin position="2167"/>
        <end position="2177"/>
    </location>
</feature>
<dbReference type="EMBL" id="MW361213">
    <property type="protein sequence ID" value="QQY02591.1"/>
    <property type="molecule type" value="mRNA"/>
</dbReference>
<evidence type="ECO:0000256" key="6">
    <source>
        <dbReference type="ARBA" id="ARBA00022989"/>
    </source>
</evidence>
<evidence type="ECO:0000256" key="5">
    <source>
        <dbReference type="ARBA" id="ARBA00022692"/>
    </source>
</evidence>
<feature type="transmembrane region" description="Helical" evidence="11">
    <location>
        <begin position="3054"/>
        <end position="3074"/>
    </location>
</feature>
<feature type="transmembrane region" description="Helical" evidence="11">
    <location>
        <begin position="2767"/>
        <end position="2787"/>
    </location>
</feature>
<feature type="transmembrane region" description="Helical" evidence="11">
    <location>
        <begin position="1351"/>
        <end position="1373"/>
    </location>
</feature>
<feature type="region of interest" description="Disordered" evidence="10">
    <location>
        <begin position="2086"/>
        <end position="2114"/>
    </location>
</feature>
<evidence type="ECO:0000256" key="11">
    <source>
        <dbReference type="SAM" id="Phobius"/>
    </source>
</evidence>